<keyword evidence="3" id="KW-1185">Reference proteome</keyword>
<protein>
    <submittedName>
        <fullName evidence="2">Uncharacterized protein</fullName>
    </submittedName>
</protein>
<gene>
    <name evidence="2" type="ORF">CCAM_LOCUS15138</name>
</gene>
<sequence length="137" mass="15458">MGFRKRPRDTGYEPDQGTGTGSPSYMPESMPANGASSSVVPRPLPTTLEKLPAAFGDLRTSIDSRFQHYEERWTAFEQRQEARWKENQDHQQRIETSLLEQGTHIAQILDYMKAQYGVPSTTSQKGYGRGRGRGHGQ</sequence>
<dbReference type="EMBL" id="OOIL02001182">
    <property type="protein sequence ID" value="VFQ73362.1"/>
    <property type="molecule type" value="Genomic_DNA"/>
</dbReference>
<evidence type="ECO:0000313" key="3">
    <source>
        <dbReference type="Proteomes" id="UP000595140"/>
    </source>
</evidence>
<feature type="compositionally biased region" description="Basic residues" evidence="1">
    <location>
        <begin position="128"/>
        <end position="137"/>
    </location>
</feature>
<evidence type="ECO:0000313" key="2">
    <source>
        <dbReference type="EMBL" id="VFQ73362.1"/>
    </source>
</evidence>
<evidence type="ECO:0000256" key="1">
    <source>
        <dbReference type="SAM" id="MobiDB-lite"/>
    </source>
</evidence>
<feature type="region of interest" description="Disordered" evidence="1">
    <location>
        <begin position="1"/>
        <end position="44"/>
    </location>
</feature>
<feature type="region of interest" description="Disordered" evidence="1">
    <location>
        <begin position="118"/>
        <end position="137"/>
    </location>
</feature>
<dbReference type="AlphaFoldDB" id="A0A484LAA5"/>
<accession>A0A484LAA5</accession>
<organism evidence="2 3">
    <name type="scientific">Cuscuta campestris</name>
    <dbReference type="NCBI Taxonomy" id="132261"/>
    <lineage>
        <taxon>Eukaryota</taxon>
        <taxon>Viridiplantae</taxon>
        <taxon>Streptophyta</taxon>
        <taxon>Embryophyta</taxon>
        <taxon>Tracheophyta</taxon>
        <taxon>Spermatophyta</taxon>
        <taxon>Magnoliopsida</taxon>
        <taxon>eudicotyledons</taxon>
        <taxon>Gunneridae</taxon>
        <taxon>Pentapetalae</taxon>
        <taxon>asterids</taxon>
        <taxon>lamiids</taxon>
        <taxon>Solanales</taxon>
        <taxon>Convolvulaceae</taxon>
        <taxon>Cuscuteae</taxon>
        <taxon>Cuscuta</taxon>
        <taxon>Cuscuta subgen. Grammica</taxon>
        <taxon>Cuscuta sect. Cleistogrammica</taxon>
    </lineage>
</organism>
<reference evidence="2 3" key="1">
    <citation type="submission" date="2018-04" db="EMBL/GenBank/DDBJ databases">
        <authorList>
            <person name="Vogel A."/>
        </authorList>
    </citation>
    <scope>NUCLEOTIDE SEQUENCE [LARGE SCALE GENOMIC DNA]</scope>
</reference>
<proteinExistence type="predicted"/>
<name>A0A484LAA5_9ASTE</name>
<dbReference type="Proteomes" id="UP000595140">
    <property type="component" value="Unassembled WGS sequence"/>
</dbReference>